<accession>A0A6J5EM04</accession>
<feature type="region of interest" description="Disordered" evidence="1">
    <location>
        <begin position="48"/>
        <end position="99"/>
    </location>
</feature>
<dbReference type="AlphaFoldDB" id="A0A6J5EM04"/>
<reference evidence="2 3" key="1">
    <citation type="submission" date="2020-04" db="EMBL/GenBank/DDBJ databases">
        <authorList>
            <person name="De Canck E."/>
        </authorList>
    </citation>
    <scope>NUCLEOTIDE SEQUENCE [LARGE SCALE GENOMIC DNA]</scope>
    <source>
        <strain evidence="2 3">LMG 29739</strain>
    </source>
</reference>
<gene>
    <name evidence="2" type="ORF">LMG29739_05026</name>
</gene>
<feature type="compositionally biased region" description="Low complexity" evidence="1">
    <location>
        <begin position="90"/>
        <end position="99"/>
    </location>
</feature>
<dbReference type="Proteomes" id="UP000494329">
    <property type="component" value="Unassembled WGS sequence"/>
</dbReference>
<name>A0A6J5EM04_9BURK</name>
<protein>
    <submittedName>
        <fullName evidence="2">Uncharacterized protein</fullName>
    </submittedName>
</protein>
<organism evidence="2 3">
    <name type="scientific">Paraburkholderia solisilvae</name>
    <dbReference type="NCBI Taxonomy" id="624376"/>
    <lineage>
        <taxon>Bacteria</taxon>
        <taxon>Pseudomonadati</taxon>
        <taxon>Pseudomonadota</taxon>
        <taxon>Betaproteobacteria</taxon>
        <taxon>Burkholderiales</taxon>
        <taxon>Burkholderiaceae</taxon>
        <taxon>Paraburkholderia</taxon>
    </lineage>
</organism>
<sequence>MNPFPMAARVSVAAAVLALSGCYYVGPYPYGYYGAAPYPAYPAYPGAAPSGATQRDPALEQTHPSGPGGPGPEDEGPNANDDGAGPPPSAQSQAQAQAPVAGYAPPPVVVAPAYYPAYPAYYPPYYGYGYGYGYPGWWGPSVSLHFGFGGHGGYHHH</sequence>
<dbReference type="RefSeq" id="WP_175114171.1">
    <property type="nucleotide sequence ID" value="NZ_CADIKF010000050.1"/>
</dbReference>
<dbReference type="EMBL" id="CADIKF010000050">
    <property type="protein sequence ID" value="CAB3767213.1"/>
    <property type="molecule type" value="Genomic_DNA"/>
</dbReference>
<evidence type="ECO:0000313" key="3">
    <source>
        <dbReference type="Proteomes" id="UP000494329"/>
    </source>
</evidence>
<evidence type="ECO:0000313" key="2">
    <source>
        <dbReference type="EMBL" id="CAB3767213.1"/>
    </source>
</evidence>
<proteinExistence type="predicted"/>
<keyword evidence="3" id="KW-1185">Reference proteome</keyword>
<evidence type="ECO:0000256" key="1">
    <source>
        <dbReference type="SAM" id="MobiDB-lite"/>
    </source>
</evidence>